<dbReference type="SMART" id="SM00409">
    <property type="entry name" value="IG"/>
    <property type="match status" value="2"/>
</dbReference>
<accession>A0ABP8GY32</accession>
<dbReference type="InterPro" id="IPR007110">
    <property type="entry name" value="Ig-like_dom"/>
</dbReference>
<dbReference type="SMART" id="SM00089">
    <property type="entry name" value="PKD"/>
    <property type="match status" value="4"/>
</dbReference>
<dbReference type="InterPro" id="IPR003599">
    <property type="entry name" value="Ig_sub"/>
</dbReference>
<evidence type="ECO:0000259" key="2">
    <source>
        <dbReference type="PROSITE" id="PS51841"/>
    </source>
</evidence>
<keyword evidence="4" id="KW-1185">Reference proteome</keyword>
<evidence type="ECO:0008006" key="5">
    <source>
        <dbReference type="Google" id="ProtNLM"/>
    </source>
</evidence>
<dbReference type="InterPro" id="IPR036415">
    <property type="entry name" value="Lamin_tail_dom_sf"/>
</dbReference>
<dbReference type="InterPro" id="IPR006626">
    <property type="entry name" value="PbH1"/>
</dbReference>
<dbReference type="EMBL" id="BAABGY010000007">
    <property type="protein sequence ID" value="GAA4331584.1"/>
    <property type="molecule type" value="Genomic_DNA"/>
</dbReference>
<dbReference type="InterPro" id="IPR044023">
    <property type="entry name" value="Ig_7"/>
</dbReference>
<dbReference type="InterPro" id="IPR022409">
    <property type="entry name" value="PKD/Chitinase_dom"/>
</dbReference>
<dbReference type="InterPro" id="IPR013783">
    <property type="entry name" value="Ig-like_fold"/>
</dbReference>
<feature type="domain" description="LTD" evidence="2">
    <location>
        <begin position="1612"/>
        <end position="1755"/>
    </location>
</feature>
<organism evidence="3 4">
    <name type="scientific">Flaviaesturariibacter amylovorans</name>
    <dbReference type="NCBI Taxonomy" id="1084520"/>
    <lineage>
        <taxon>Bacteria</taxon>
        <taxon>Pseudomonadati</taxon>
        <taxon>Bacteroidota</taxon>
        <taxon>Chitinophagia</taxon>
        <taxon>Chitinophagales</taxon>
        <taxon>Chitinophagaceae</taxon>
        <taxon>Flaviaestuariibacter</taxon>
    </lineage>
</organism>
<dbReference type="InterPro" id="IPR036179">
    <property type="entry name" value="Ig-like_dom_sf"/>
</dbReference>
<comment type="caution">
    <text evidence="3">The sequence shown here is derived from an EMBL/GenBank/DDBJ whole genome shotgun (WGS) entry which is preliminary data.</text>
</comment>
<name>A0ABP8GY32_9BACT</name>
<feature type="domain" description="Ig-like" evidence="1">
    <location>
        <begin position="1868"/>
        <end position="1948"/>
    </location>
</feature>
<dbReference type="PROSITE" id="PS51841">
    <property type="entry name" value="LTD"/>
    <property type="match status" value="1"/>
</dbReference>
<proteinExistence type="predicted"/>
<sequence length="2513" mass="253947">MGLCSQAQLSGTKTIPGDYPNLATAVTDLNTQGVGGGGVTFELAAGYTESSADSIMLTATGTSANPIVFRKAAGGGANPLITRTGAGLLATTSLSAAGDAVIIIEGSDFVTFDGIDVATNNQGIEYGYLVRKASATDGAKNVVIQNATITLTKGTSAYVIGILVHNHVRGGSVSAVGGVTVTSTGGRHENITIRGNRISNVFTGVYLRGFNHTTAPNDFYDQNIVVGSAGAGNNITNYAGNAASASYGVYAIYVNNVSADHNVVDNTANGGSGFTSTGYGIYFSTGTGASFTANNNTVTVSSASTSATYGIYNSAYGGAGSMNDNTVSLTASVASTGSYAHLYNGNTTTALTINNNTIVGTTLQTTGTTYFIYNNNSSAATMSVRNNQVSGNFNRSGTSGTLYGYYNNGSPTGVEEFADNNFSNITLAGTSIFYGANSTTATANTQNYFNNTISNVGGGTGTVYGFNLTTAGTRNVYDNVIHTLSGGTVYGILSGSGFTAGAIYKNKIYGLTSNSTGTGTVVYGISASSGAPTIYNNLVGDLNAPTAAGTDAIRGISITSTSTTSTSRVYYNTVYLNATSSGTNFGTSALYASTSTTATSGTLDLRNNILVNTSTPAGTGVTAAFRRSSTTLSNFGSTSNNNLFYAGAPSANRVIFYDGTNADQTIATYQARVAPAETASISEMPTFVSTTGADATYLHISTSAPTRIEGGGQPIAGFTDDFDGDTRDANTPDIGADEFAGTQPSGCSGTPTAGTITGPATVCVGSGRTLQLSGQSTDVGITYEWQFSDVQGGPYTPIAGATGSSLATGNLTATRYYIAVVRCTNSGQQVETPEFTLTATALPVVTVSPAAPSVCAGSSVSLTASGADTYAWTPATNLTPTTGATVTATPTITRTYTVTGTETATGCVGTATVTVAVNPALALTATATPATICSGASSQLLASVGNSVRTYSVASIPSAPVAATGTPTVLANNGTAVVAVTAGDLEDGRWENIALPFTFNFYGTDYSSINISTNGYATFGTVTTSTGFAPVLPSTSTPNNAVHFLSADLDFRSPATGRLEYFTEGTAPNRKFVINMVNAAFYDVTTGNNPGTASVQAIFYEGSNDIEVHTIALSNTSVIKTQGIESATGTFATVVPGRNAAATWNGVPDAVRFSLGTLNYSWTPATFLSSTTIANPVASNVTATTTYTVTATEALTGCSATATVTLTAGDPLTVNSTASSTSICFGSSATLNAAPVGGGQPYTYSWSNGTNVVGTTQSVSVSPSANTTYTVTVTDACGNTATSTQTVTVNNPTVTGTTPATRCGQGTVTLQATSGAGTTLSWYAAATGGQPIGTGSSFTTPAISSTTTFYVGASQPGDNVNAGRLAPAGGTGTNLTTYGQDFTVTKTITLNSVDVVSITGTSITISLYSAGGATQLQTTGARTVPTNTTSVITLGWTIAPGTYRLVANGMTGNFIRENSGVTYPIALSTAGQINGFVSAITGAVTTTASYYFMYNWNIQVPCEGQRTAVLATVTTPPSISVTASSSTICRGQETTLSVTSPNAGYTYTWMPGNLTGASITVTPQSASNKYYVTAVDNSGGANNSCATSDSITITVNPAVQASATSASATVCAGGSTQLTGVALVQPPVRITEIMLNRGGTGSTNPYPAYLPTATPDVVEISNVSNSPADVSGLTFQVWTTTVVNRTYTFPAGTIIPAQGIALVHVGAGTNDPANLFFNTGGANDNLLSTTAAGFVLRTSNGIVDAVATNSYVFTAASGVTTNDWSGNIPSTSGLAGPIRSAATDNNVAADWTLSSASNLQTLGALNTAFQPIALPTLTYQWIPAAGLSDANIANPVATPTVTTDYILIATNTTTGCQGRDTVTVTVTPNTLLTTVPQAQTVCAGANATFTAAATGAALTYVWKKDDVLIPGATSATYTVNAAAAADAGTYEVIVTGTCGMDSVSATLTVNAITAITTQPVPRAACANGSATFGVTAVGANLSYQWLLNGNPITGATGATYTVTNASTANVGNYSVQVNGACGNVTSAEVAFILTANTIITQQPASQALCPGAAATFTVVATGSNLTYQWKKDGTDIAGANAATYSIASVSATDAGSYTVVVSGACGDLVSNPAVLSLNAANSWTGAVSSNWNNAGNWCGGIPTNTTNVTIPAGSANMPIVNTTVAVGNLTIASGASLIVDNGGTLELYGNLVNNGSFNASSGTIAFRGATAQTSPGIAANRIIMNGAGGVTITGNGINVFDLTLTQGNITVNNQDVRIENVVTGGSVNSHIVLLGTSRVLLTNVGNVARTAPIGIDATSYNPVTIANGFGRDFIITLAAGINPAAAWPANAVNRTWTITPSAANANPATVTFGFADTDGGSAFNGSANMEVGSHNGTAWTIVTPAGGVAPAGTAAARTVTTTTTTFGAMAVGNVGSLLLITSTPRLDADVTLVQLLPNVVVNNTVLRVSVRRTLQTQWVLTDAQGRVVRSFKQSLTAGTNDLRLSLGDLSAGTYFLQGSTGKGNIGTLRLVKQ</sequence>
<feature type="domain" description="Ig-like" evidence="1">
    <location>
        <begin position="2037"/>
        <end position="2116"/>
    </location>
</feature>
<evidence type="ECO:0000313" key="3">
    <source>
        <dbReference type="EMBL" id="GAA4331584.1"/>
    </source>
</evidence>
<dbReference type="SUPFAM" id="SSF49299">
    <property type="entry name" value="PKD domain"/>
    <property type="match status" value="1"/>
</dbReference>
<dbReference type="SUPFAM" id="SSF74853">
    <property type="entry name" value="Lamin A/C globular tail domain"/>
    <property type="match status" value="1"/>
</dbReference>
<dbReference type="Proteomes" id="UP001501725">
    <property type="component" value="Unassembled WGS sequence"/>
</dbReference>
<dbReference type="PROSITE" id="PS50835">
    <property type="entry name" value="IG_LIKE"/>
    <property type="match status" value="2"/>
</dbReference>
<dbReference type="InterPro" id="IPR001322">
    <property type="entry name" value="Lamin_tail_dom"/>
</dbReference>
<dbReference type="Gene3D" id="2.60.40.10">
    <property type="entry name" value="Immunoglobulins"/>
    <property type="match status" value="4"/>
</dbReference>
<evidence type="ECO:0000313" key="4">
    <source>
        <dbReference type="Proteomes" id="UP001501725"/>
    </source>
</evidence>
<reference evidence="4" key="1">
    <citation type="journal article" date="2019" name="Int. J. Syst. Evol. Microbiol.">
        <title>The Global Catalogue of Microorganisms (GCM) 10K type strain sequencing project: providing services to taxonomists for standard genome sequencing and annotation.</title>
        <authorList>
            <consortium name="The Broad Institute Genomics Platform"/>
            <consortium name="The Broad Institute Genome Sequencing Center for Infectious Disease"/>
            <person name="Wu L."/>
            <person name="Ma J."/>
        </authorList>
    </citation>
    <scope>NUCLEOTIDE SEQUENCE [LARGE SCALE GENOMIC DNA]</scope>
    <source>
        <strain evidence="4">JCM 17919</strain>
    </source>
</reference>
<protein>
    <recommendedName>
        <fullName evidence="5">T9SS type A sorting domain-containing protein</fullName>
    </recommendedName>
</protein>
<dbReference type="SUPFAM" id="SSF48726">
    <property type="entry name" value="Immunoglobulin"/>
    <property type="match status" value="3"/>
</dbReference>
<dbReference type="Pfam" id="PF19081">
    <property type="entry name" value="Ig_7"/>
    <property type="match status" value="2"/>
</dbReference>
<dbReference type="NCBIfam" id="TIGR04183">
    <property type="entry name" value="Por_Secre_tail"/>
    <property type="match status" value="1"/>
</dbReference>
<dbReference type="SMART" id="SM00710">
    <property type="entry name" value="PbH1"/>
    <property type="match status" value="7"/>
</dbReference>
<gene>
    <name evidence="3" type="ORF">GCM10023184_23630</name>
</gene>
<dbReference type="InterPro" id="IPR035986">
    <property type="entry name" value="PKD_dom_sf"/>
</dbReference>
<evidence type="ECO:0000259" key="1">
    <source>
        <dbReference type="PROSITE" id="PS50835"/>
    </source>
</evidence>
<dbReference type="InterPro" id="IPR026444">
    <property type="entry name" value="Secre_tail"/>
</dbReference>